<dbReference type="InterPro" id="IPR017927">
    <property type="entry name" value="FAD-bd_FR_type"/>
</dbReference>
<keyword evidence="16" id="KW-1185">Reference proteome</keyword>
<evidence type="ECO:0000313" key="15">
    <source>
        <dbReference type="EMBL" id="EDM28195.1"/>
    </source>
</evidence>
<dbReference type="Pfam" id="PF00970">
    <property type="entry name" value="FAD_binding_6"/>
    <property type="match status" value="1"/>
</dbReference>
<evidence type="ECO:0000256" key="1">
    <source>
        <dbReference type="ARBA" id="ARBA00001970"/>
    </source>
</evidence>
<comment type="catalytic activity">
    <reaction evidence="10">
        <text>2 nitric oxide + NADH + 2 O2 = 2 nitrate + NAD(+) + H(+)</text>
        <dbReference type="Rhea" id="RHEA:19469"/>
        <dbReference type="ChEBI" id="CHEBI:15378"/>
        <dbReference type="ChEBI" id="CHEBI:15379"/>
        <dbReference type="ChEBI" id="CHEBI:16480"/>
        <dbReference type="ChEBI" id="CHEBI:17632"/>
        <dbReference type="ChEBI" id="CHEBI:57540"/>
        <dbReference type="ChEBI" id="CHEBI:57945"/>
        <dbReference type="EC" id="1.14.12.17"/>
    </reaction>
</comment>
<evidence type="ECO:0000259" key="13">
    <source>
        <dbReference type="PROSITE" id="PS01033"/>
    </source>
</evidence>
<comment type="catalytic activity">
    <reaction evidence="11">
        <text>2 nitric oxide + NADPH + 2 O2 = 2 nitrate + NADP(+) + H(+)</text>
        <dbReference type="Rhea" id="RHEA:19465"/>
        <dbReference type="ChEBI" id="CHEBI:15378"/>
        <dbReference type="ChEBI" id="CHEBI:15379"/>
        <dbReference type="ChEBI" id="CHEBI:16480"/>
        <dbReference type="ChEBI" id="CHEBI:17632"/>
        <dbReference type="ChEBI" id="CHEBI:57783"/>
        <dbReference type="ChEBI" id="CHEBI:58349"/>
        <dbReference type="EC" id="1.14.12.17"/>
    </reaction>
</comment>
<evidence type="ECO:0000256" key="3">
    <source>
        <dbReference type="ARBA" id="ARBA00012229"/>
    </source>
</evidence>
<dbReference type="Proteomes" id="UP000004947">
    <property type="component" value="Unassembled WGS sequence"/>
</dbReference>
<dbReference type="Gene3D" id="2.40.30.10">
    <property type="entry name" value="Translation factors"/>
    <property type="match status" value="1"/>
</dbReference>
<evidence type="ECO:0000256" key="9">
    <source>
        <dbReference type="ARBA" id="ARBA00023027"/>
    </source>
</evidence>
<dbReference type="PROSITE" id="PS51384">
    <property type="entry name" value="FAD_FR"/>
    <property type="match status" value="1"/>
</dbReference>
<dbReference type="PROSITE" id="PS01033">
    <property type="entry name" value="GLOBIN"/>
    <property type="match status" value="1"/>
</dbReference>
<dbReference type="SUPFAM" id="SSF46458">
    <property type="entry name" value="Globin-like"/>
    <property type="match status" value="1"/>
</dbReference>
<dbReference type="InterPro" id="IPR039261">
    <property type="entry name" value="FNR_nucleotide-bd"/>
</dbReference>
<protein>
    <recommendedName>
        <fullName evidence="3">nitric oxide dioxygenase</fullName>
        <ecNumber evidence="3">1.14.12.17</ecNumber>
    </recommendedName>
</protein>
<keyword evidence="4 12" id="KW-0349">Heme</keyword>
<dbReference type="EC" id="1.14.12.17" evidence="3"/>
<dbReference type="RefSeq" id="WP_007278187.1">
    <property type="nucleotide sequence ID" value="NZ_ABCK01000006.1"/>
</dbReference>
<sequence>MALSQETIDIVKATAPVVGENAEKITSRFYPIMFERYPMVKEFFNQSHQRDGLQQKALAGAVVAYALNIDNLGALGGAVEGITERHASLNVQPEHYPIVGECLLAAIAEVLGDAVTPEIANAWGEAYGFLAEILIGAEKAKYAKTAEKAGGWNGYKSFKVIKKVKESASITSFYFEAEDGTPIISYDSGQYISMKLDLGEEQKSVRNYSLSNWGGKYLRISVKKDGDFSTHLHDKINEGDCVELNAPYGVFKLAPGEGAVVLVSGGVGITPMLSMLNQLSKNESTREVSFLHGTQNKDELAFEDEVKALTEKDNFSYEVSFSDEGKKISIDDLKKASNNVKETDFYVCGPVGMMKALCSDLKSWGVADENIHYEYFGPSGTLS</sequence>
<dbReference type="NCBIfam" id="NF009805">
    <property type="entry name" value="PRK13289.1"/>
    <property type="match status" value="1"/>
</dbReference>
<evidence type="ECO:0000256" key="7">
    <source>
        <dbReference type="ARBA" id="ARBA00022857"/>
    </source>
</evidence>
<evidence type="ECO:0000256" key="11">
    <source>
        <dbReference type="ARBA" id="ARBA00049433"/>
    </source>
</evidence>
<keyword evidence="6" id="KW-0479">Metal-binding</keyword>
<dbReference type="eggNOG" id="COG1018">
    <property type="taxonomic scope" value="Bacteria"/>
</dbReference>
<comment type="similarity">
    <text evidence="2">In the C-terminal section; belongs to the flavoprotein pyridine nucleotide cytochrome reductase family.</text>
</comment>
<gene>
    <name evidence="15" type="ORF">LNTAR_12601</name>
</gene>
<evidence type="ECO:0000256" key="5">
    <source>
        <dbReference type="ARBA" id="ARBA00022621"/>
    </source>
</evidence>
<dbReference type="Gene3D" id="3.40.50.80">
    <property type="entry name" value="Nucleotide-binding domain of ferredoxin-NADP reductase (FNR) module"/>
    <property type="match status" value="1"/>
</dbReference>
<dbReference type="EMBL" id="ABCK01000006">
    <property type="protein sequence ID" value="EDM28195.1"/>
    <property type="molecule type" value="Genomic_DNA"/>
</dbReference>
<name>A6DJX1_9BACT</name>
<dbReference type="Gene3D" id="1.10.490.10">
    <property type="entry name" value="Globins"/>
    <property type="match status" value="1"/>
</dbReference>
<comment type="caution">
    <text evidence="15">The sequence shown here is derived from an EMBL/GenBank/DDBJ whole genome shotgun (WGS) entry which is preliminary data.</text>
</comment>
<dbReference type="PRINTS" id="PR00409">
    <property type="entry name" value="PHDIOXRDTASE"/>
</dbReference>
<dbReference type="CDD" id="cd08922">
    <property type="entry name" value="FHb-globin"/>
    <property type="match status" value="1"/>
</dbReference>
<dbReference type="GO" id="GO:0071949">
    <property type="term" value="F:FAD binding"/>
    <property type="evidence" value="ECO:0007669"/>
    <property type="project" value="TreeGrafter"/>
</dbReference>
<keyword evidence="9" id="KW-0520">NAD</keyword>
<dbReference type="Pfam" id="PF00042">
    <property type="entry name" value="Globin"/>
    <property type="match status" value="1"/>
</dbReference>
<evidence type="ECO:0000256" key="12">
    <source>
        <dbReference type="RuleBase" id="RU000356"/>
    </source>
</evidence>
<keyword evidence="7" id="KW-0521">NADP</keyword>
<dbReference type="SUPFAM" id="SSF52343">
    <property type="entry name" value="Ferredoxin reductase-like, C-terminal NADP-linked domain"/>
    <property type="match status" value="1"/>
</dbReference>
<dbReference type="STRING" id="313628.LNTAR_12601"/>
<evidence type="ECO:0000256" key="8">
    <source>
        <dbReference type="ARBA" id="ARBA00023004"/>
    </source>
</evidence>
<feature type="domain" description="FAD-binding FR-type" evidence="14">
    <location>
        <begin position="153"/>
        <end position="254"/>
    </location>
</feature>
<dbReference type="GO" id="GO:0019825">
    <property type="term" value="F:oxygen binding"/>
    <property type="evidence" value="ECO:0007669"/>
    <property type="project" value="InterPro"/>
</dbReference>
<dbReference type="Pfam" id="PF00175">
    <property type="entry name" value="NAD_binding_1"/>
    <property type="match status" value="1"/>
</dbReference>
<keyword evidence="12" id="KW-0813">Transport</keyword>
<dbReference type="InterPro" id="IPR012292">
    <property type="entry name" value="Globin/Proto"/>
</dbReference>
<keyword evidence="8" id="KW-0408">Iron</keyword>
<dbReference type="FunFam" id="1.10.490.10:FF:000003">
    <property type="entry name" value="Flavohemoprotein"/>
    <property type="match status" value="1"/>
</dbReference>
<dbReference type="AlphaFoldDB" id="A6DJX1"/>
<evidence type="ECO:0000256" key="6">
    <source>
        <dbReference type="ARBA" id="ARBA00022723"/>
    </source>
</evidence>
<reference evidence="15 16" key="1">
    <citation type="journal article" date="2010" name="J. Bacteriol.">
        <title>Genome sequence of Lentisphaera araneosa HTCC2155T, the type species of the order Lentisphaerales in the phylum Lentisphaerae.</title>
        <authorList>
            <person name="Thrash J.C."/>
            <person name="Cho J.C."/>
            <person name="Vergin K.L."/>
            <person name="Morris R.M."/>
            <person name="Giovannoni S.J."/>
        </authorList>
    </citation>
    <scope>NUCLEOTIDE SEQUENCE [LARGE SCALE GENOMIC DNA]</scope>
    <source>
        <strain evidence="15 16">HTCC2155</strain>
    </source>
</reference>
<comment type="similarity">
    <text evidence="12">Belongs to the globin family.</text>
</comment>
<dbReference type="InterPro" id="IPR000971">
    <property type="entry name" value="Globin"/>
</dbReference>
<evidence type="ECO:0000313" key="16">
    <source>
        <dbReference type="Proteomes" id="UP000004947"/>
    </source>
</evidence>
<dbReference type="InterPro" id="IPR017938">
    <property type="entry name" value="Riboflavin_synthase-like_b-brl"/>
</dbReference>
<dbReference type="CDD" id="cd06184">
    <property type="entry name" value="flavohem_like_fad_nad_binding"/>
    <property type="match status" value="1"/>
</dbReference>
<organism evidence="15 16">
    <name type="scientific">Lentisphaera araneosa HTCC2155</name>
    <dbReference type="NCBI Taxonomy" id="313628"/>
    <lineage>
        <taxon>Bacteria</taxon>
        <taxon>Pseudomonadati</taxon>
        <taxon>Lentisphaerota</taxon>
        <taxon>Lentisphaeria</taxon>
        <taxon>Lentisphaerales</taxon>
        <taxon>Lentisphaeraceae</taxon>
        <taxon>Lentisphaera</taxon>
    </lineage>
</organism>
<dbReference type="GO" id="GO:0046210">
    <property type="term" value="P:nitric oxide catabolic process"/>
    <property type="evidence" value="ECO:0007669"/>
    <property type="project" value="TreeGrafter"/>
</dbReference>
<proteinExistence type="inferred from homology"/>
<evidence type="ECO:0000256" key="10">
    <source>
        <dbReference type="ARBA" id="ARBA00048649"/>
    </source>
</evidence>
<dbReference type="SUPFAM" id="SSF63380">
    <property type="entry name" value="Riboflavin synthase domain-like"/>
    <property type="match status" value="1"/>
</dbReference>
<dbReference type="InterPro" id="IPR008333">
    <property type="entry name" value="Cbr1-like_FAD-bd_dom"/>
</dbReference>
<dbReference type="eggNOG" id="COG1017">
    <property type="taxonomic scope" value="Bacteria"/>
</dbReference>
<dbReference type="OrthoDB" id="9786134at2"/>
<evidence type="ECO:0000256" key="2">
    <source>
        <dbReference type="ARBA" id="ARBA00006401"/>
    </source>
</evidence>
<dbReference type="GO" id="GO:0005344">
    <property type="term" value="F:oxygen carrier activity"/>
    <property type="evidence" value="ECO:0007669"/>
    <property type="project" value="UniProtKB-KW"/>
</dbReference>
<dbReference type="GO" id="GO:0046872">
    <property type="term" value="F:metal ion binding"/>
    <property type="evidence" value="ECO:0007669"/>
    <property type="project" value="UniProtKB-KW"/>
</dbReference>
<feature type="domain" description="Globin" evidence="13">
    <location>
        <begin position="2"/>
        <end position="139"/>
    </location>
</feature>
<evidence type="ECO:0000259" key="14">
    <source>
        <dbReference type="PROSITE" id="PS51384"/>
    </source>
</evidence>
<keyword evidence="5 12" id="KW-0561">Oxygen transport</keyword>
<dbReference type="PANTHER" id="PTHR43396:SF3">
    <property type="entry name" value="FLAVOHEMOPROTEIN"/>
    <property type="match status" value="1"/>
</dbReference>
<dbReference type="GO" id="GO:0020037">
    <property type="term" value="F:heme binding"/>
    <property type="evidence" value="ECO:0007669"/>
    <property type="project" value="InterPro"/>
</dbReference>
<comment type="cofactor">
    <cofactor evidence="1">
        <name>heme b</name>
        <dbReference type="ChEBI" id="CHEBI:60344"/>
    </cofactor>
</comment>
<dbReference type="PANTHER" id="PTHR43396">
    <property type="entry name" value="FLAVOHEMOPROTEIN"/>
    <property type="match status" value="1"/>
</dbReference>
<dbReference type="GO" id="GO:0071500">
    <property type="term" value="P:cellular response to nitrosative stress"/>
    <property type="evidence" value="ECO:0007669"/>
    <property type="project" value="TreeGrafter"/>
</dbReference>
<dbReference type="InterPro" id="IPR009050">
    <property type="entry name" value="Globin-like_sf"/>
</dbReference>
<dbReference type="GO" id="GO:0008941">
    <property type="term" value="F:nitric oxide dioxygenase NAD(P)H activity"/>
    <property type="evidence" value="ECO:0007669"/>
    <property type="project" value="UniProtKB-EC"/>
</dbReference>
<evidence type="ECO:0000256" key="4">
    <source>
        <dbReference type="ARBA" id="ARBA00022617"/>
    </source>
</evidence>
<accession>A6DJX1</accession>
<dbReference type="InterPro" id="IPR001433">
    <property type="entry name" value="OxRdtase_FAD/NAD-bd"/>
</dbReference>